<dbReference type="AlphaFoldDB" id="A0A2I1BYS7"/>
<proteinExistence type="predicted"/>
<dbReference type="OrthoDB" id="10265990at2759"/>
<accession>A0A2I1BYS7</accession>
<comment type="caution">
    <text evidence="1">The sequence shown here is derived from an EMBL/GenBank/DDBJ whole genome shotgun (WGS) entry which is preliminary data.</text>
</comment>
<reference evidence="2" key="1">
    <citation type="journal article" date="2018" name="Proc. Natl. Acad. Sci. U.S.A.">
        <title>Linking secondary metabolites to gene clusters through genome sequencing of six diverse Aspergillus species.</title>
        <authorList>
            <person name="Kaerboelling I."/>
            <person name="Vesth T.C."/>
            <person name="Frisvad J.C."/>
            <person name="Nybo J.L."/>
            <person name="Theobald S."/>
            <person name="Kuo A."/>
            <person name="Bowyer P."/>
            <person name="Matsuda Y."/>
            <person name="Mondo S."/>
            <person name="Lyhne E.K."/>
            <person name="Kogle M.E."/>
            <person name="Clum A."/>
            <person name="Lipzen A."/>
            <person name="Salamov A."/>
            <person name="Ngan C.Y."/>
            <person name="Daum C."/>
            <person name="Chiniquy J."/>
            <person name="Barry K."/>
            <person name="LaButti K."/>
            <person name="Haridas S."/>
            <person name="Simmons B.A."/>
            <person name="Magnuson J.K."/>
            <person name="Mortensen U.H."/>
            <person name="Larsen T.O."/>
            <person name="Grigoriev I.V."/>
            <person name="Baker S.E."/>
            <person name="Andersen M.R."/>
        </authorList>
    </citation>
    <scope>NUCLEOTIDE SEQUENCE [LARGE SCALE GENOMIC DNA]</scope>
    <source>
        <strain evidence="2">IBT 16806</strain>
    </source>
</reference>
<dbReference type="GeneID" id="36535379"/>
<protein>
    <submittedName>
        <fullName evidence="1">Uncharacterized protein</fullName>
    </submittedName>
</protein>
<sequence length="51" mass="5759">MAFCCVNISNARLLEPGEIHMFLSSLVMCRNFRVYRNVKINELAAGIADKV</sequence>
<organism evidence="1 2">
    <name type="scientific">Aspergillus novofumigatus (strain IBT 16806)</name>
    <dbReference type="NCBI Taxonomy" id="1392255"/>
    <lineage>
        <taxon>Eukaryota</taxon>
        <taxon>Fungi</taxon>
        <taxon>Dikarya</taxon>
        <taxon>Ascomycota</taxon>
        <taxon>Pezizomycotina</taxon>
        <taxon>Eurotiomycetes</taxon>
        <taxon>Eurotiomycetidae</taxon>
        <taxon>Eurotiales</taxon>
        <taxon>Aspergillaceae</taxon>
        <taxon>Aspergillus</taxon>
        <taxon>Aspergillus subgen. Fumigati</taxon>
    </lineage>
</organism>
<name>A0A2I1BYS7_ASPN1</name>
<dbReference type="Proteomes" id="UP000234474">
    <property type="component" value="Unassembled WGS sequence"/>
</dbReference>
<gene>
    <name evidence="1" type="ORF">P174DRAFT_444311</name>
</gene>
<evidence type="ECO:0000313" key="1">
    <source>
        <dbReference type="EMBL" id="PKX90526.1"/>
    </source>
</evidence>
<dbReference type="EMBL" id="MSZS01000007">
    <property type="protein sequence ID" value="PKX90526.1"/>
    <property type="molecule type" value="Genomic_DNA"/>
</dbReference>
<dbReference type="RefSeq" id="XP_024679121.1">
    <property type="nucleotide sequence ID" value="XM_024828054.1"/>
</dbReference>
<dbReference type="VEuPathDB" id="FungiDB:P174DRAFT_444311"/>
<keyword evidence="2" id="KW-1185">Reference proteome</keyword>
<evidence type="ECO:0000313" key="2">
    <source>
        <dbReference type="Proteomes" id="UP000234474"/>
    </source>
</evidence>